<evidence type="ECO:0000256" key="8">
    <source>
        <dbReference type="ARBA" id="ARBA00049003"/>
    </source>
</evidence>
<keyword evidence="6 13" id="KW-0418">Kinase</keyword>
<feature type="region of interest" description="Disordered" evidence="11">
    <location>
        <begin position="31"/>
        <end position="125"/>
    </location>
</feature>
<dbReference type="InterPro" id="IPR000719">
    <property type="entry name" value="Prot_kinase_dom"/>
</dbReference>
<name>A0A5B8MJ85_9CHLO</name>
<dbReference type="PROSITE" id="PS50011">
    <property type="entry name" value="PROTEIN_KINASE_DOM"/>
    <property type="match status" value="1"/>
</dbReference>
<dbReference type="GO" id="GO:0004712">
    <property type="term" value="F:protein serine/threonine/tyrosine kinase activity"/>
    <property type="evidence" value="ECO:0007669"/>
    <property type="project" value="UniProtKB-EC"/>
</dbReference>
<feature type="region of interest" description="Disordered" evidence="11">
    <location>
        <begin position="626"/>
        <end position="670"/>
    </location>
</feature>
<dbReference type="GO" id="GO:0005856">
    <property type="term" value="C:cytoskeleton"/>
    <property type="evidence" value="ECO:0007669"/>
    <property type="project" value="TreeGrafter"/>
</dbReference>
<dbReference type="FunFam" id="1.10.510.10:FF:000112">
    <property type="entry name" value="Putative dual specificity tyrosine-phosphorylation-regulated kinase 2"/>
    <property type="match status" value="1"/>
</dbReference>
<evidence type="ECO:0000256" key="11">
    <source>
        <dbReference type="SAM" id="MobiDB-lite"/>
    </source>
</evidence>
<evidence type="ECO:0000256" key="6">
    <source>
        <dbReference type="ARBA" id="ARBA00022777"/>
    </source>
</evidence>
<organism evidence="13 14">
    <name type="scientific">Chloropicon primus</name>
    <dbReference type="NCBI Taxonomy" id="1764295"/>
    <lineage>
        <taxon>Eukaryota</taxon>
        <taxon>Viridiplantae</taxon>
        <taxon>Chlorophyta</taxon>
        <taxon>Chloropicophyceae</taxon>
        <taxon>Chloropicales</taxon>
        <taxon>Chloropicaceae</taxon>
        <taxon>Chloropicon</taxon>
    </lineage>
</organism>
<dbReference type="Gene3D" id="3.30.200.20">
    <property type="entry name" value="Phosphorylase Kinase, domain 1"/>
    <property type="match status" value="1"/>
</dbReference>
<dbReference type="SUPFAM" id="SSF56112">
    <property type="entry name" value="Protein kinase-like (PK-like)"/>
    <property type="match status" value="1"/>
</dbReference>
<comment type="similarity">
    <text evidence="1">Belongs to the protein kinase superfamily. CMGC Ser/Thr protein kinase family. MNB/DYRK subfamily.</text>
</comment>
<feature type="compositionally biased region" description="Low complexity" evidence="11">
    <location>
        <begin position="584"/>
        <end position="599"/>
    </location>
</feature>
<evidence type="ECO:0000313" key="14">
    <source>
        <dbReference type="Proteomes" id="UP000316726"/>
    </source>
</evidence>
<dbReference type="Proteomes" id="UP000316726">
    <property type="component" value="Chromosome 4"/>
</dbReference>
<dbReference type="InterPro" id="IPR050494">
    <property type="entry name" value="Ser_Thr_dual-spec_kinase"/>
</dbReference>
<dbReference type="EC" id="2.7.12.1" evidence="2"/>
<evidence type="ECO:0000256" key="10">
    <source>
        <dbReference type="ARBA" id="ARBA00051680"/>
    </source>
</evidence>
<comment type="catalytic activity">
    <reaction evidence="10">
        <text>L-tyrosyl-[protein] + ATP = O-phospho-L-tyrosyl-[protein] + ADP + H(+)</text>
        <dbReference type="Rhea" id="RHEA:10596"/>
        <dbReference type="Rhea" id="RHEA-COMP:10136"/>
        <dbReference type="Rhea" id="RHEA-COMP:20101"/>
        <dbReference type="ChEBI" id="CHEBI:15378"/>
        <dbReference type="ChEBI" id="CHEBI:30616"/>
        <dbReference type="ChEBI" id="CHEBI:46858"/>
        <dbReference type="ChEBI" id="CHEBI:61978"/>
        <dbReference type="ChEBI" id="CHEBI:456216"/>
        <dbReference type="EC" id="2.7.12.1"/>
    </reaction>
</comment>
<dbReference type="PANTHER" id="PTHR24058:SF22">
    <property type="entry name" value="DUAL SPECIFICITY TYROSINE-PHOSPHORYLATION-REGULATED KINASE 4"/>
    <property type="match status" value="1"/>
</dbReference>
<dbReference type="Gene3D" id="3.30.10.30">
    <property type="entry name" value="DYRK"/>
    <property type="match status" value="1"/>
</dbReference>
<dbReference type="InterPro" id="IPR008271">
    <property type="entry name" value="Ser/Thr_kinase_AS"/>
</dbReference>
<dbReference type="GO" id="GO:0004674">
    <property type="term" value="F:protein serine/threonine kinase activity"/>
    <property type="evidence" value="ECO:0007669"/>
    <property type="project" value="UniProtKB-KW"/>
</dbReference>
<accession>A0A5B8MJ85</accession>
<dbReference type="Gene3D" id="1.10.510.10">
    <property type="entry name" value="Transferase(Phosphotransferase) domain 1"/>
    <property type="match status" value="1"/>
</dbReference>
<gene>
    <name evidence="13" type="ORF">A3770_04p30050</name>
</gene>
<feature type="compositionally biased region" description="Basic and acidic residues" evidence="11">
    <location>
        <begin position="66"/>
        <end position="85"/>
    </location>
</feature>
<feature type="compositionally biased region" description="Basic and acidic residues" evidence="11">
    <location>
        <begin position="31"/>
        <end position="45"/>
    </location>
</feature>
<dbReference type="Pfam" id="PF00069">
    <property type="entry name" value="Pkinase"/>
    <property type="match status" value="1"/>
</dbReference>
<keyword evidence="3" id="KW-0723">Serine/threonine-protein kinase</keyword>
<dbReference type="SMART" id="SM00220">
    <property type="entry name" value="S_TKc"/>
    <property type="match status" value="1"/>
</dbReference>
<keyword evidence="5" id="KW-0547">Nucleotide-binding</keyword>
<dbReference type="STRING" id="1764295.A0A5B8MJ85"/>
<proteinExistence type="inferred from homology"/>
<feature type="compositionally biased region" description="Low complexity" evidence="11">
    <location>
        <begin position="638"/>
        <end position="651"/>
    </location>
</feature>
<feature type="domain" description="Protein kinase" evidence="12">
    <location>
        <begin position="220"/>
        <end position="516"/>
    </location>
</feature>
<evidence type="ECO:0000256" key="1">
    <source>
        <dbReference type="ARBA" id="ARBA00008867"/>
    </source>
</evidence>
<dbReference type="AlphaFoldDB" id="A0A5B8MJ85"/>
<dbReference type="OrthoDB" id="9332038at2759"/>
<comment type="catalytic activity">
    <reaction evidence="9">
        <text>L-threonyl-[protein] + ATP = O-phospho-L-threonyl-[protein] + ADP + H(+)</text>
        <dbReference type="Rhea" id="RHEA:46608"/>
        <dbReference type="Rhea" id="RHEA-COMP:11060"/>
        <dbReference type="Rhea" id="RHEA-COMP:11605"/>
        <dbReference type="ChEBI" id="CHEBI:15378"/>
        <dbReference type="ChEBI" id="CHEBI:30013"/>
        <dbReference type="ChEBI" id="CHEBI:30616"/>
        <dbReference type="ChEBI" id="CHEBI:61977"/>
        <dbReference type="ChEBI" id="CHEBI:456216"/>
        <dbReference type="EC" id="2.7.12.1"/>
    </reaction>
</comment>
<dbReference type="CDD" id="cd14210">
    <property type="entry name" value="PKc_DYRK"/>
    <property type="match status" value="1"/>
</dbReference>
<evidence type="ECO:0000256" key="7">
    <source>
        <dbReference type="ARBA" id="ARBA00022840"/>
    </source>
</evidence>
<feature type="region of interest" description="Disordered" evidence="11">
    <location>
        <begin position="568"/>
        <end position="599"/>
    </location>
</feature>
<dbReference type="InterPro" id="IPR011009">
    <property type="entry name" value="Kinase-like_dom_sf"/>
</dbReference>
<evidence type="ECO:0000313" key="13">
    <source>
        <dbReference type="EMBL" id="QDZ20487.1"/>
    </source>
</evidence>
<feature type="compositionally biased region" description="Low complexity" evidence="11">
    <location>
        <begin position="115"/>
        <end position="125"/>
    </location>
</feature>
<feature type="compositionally biased region" description="Polar residues" evidence="11">
    <location>
        <begin position="46"/>
        <end position="55"/>
    </location>
</feature>
<evidence type="ECO:0000256" key="9">
    <source>
        <dbReference type="ARBA" id="ARBA00049308"/>
    </source>
</evidence>
<evidence type="ECO:0000256" key="5">
    <source>
        <dbReference type="ARBA" id="ARBA00022741"/>
    </source>
</evidence>
<dbReference type="EMBL" id="CP031037">
    <property type="protein sequence ID" value="QDZ20487.1"/>
    <property type="molecule type" value="Genomic_DNA"/>
</dbReference>
<reference evidence="13 14" key="1">
    <citation type="submission" date="2018-07" db="EMBL/GenBank/DDBJ databases">
        <title>The complete nuclear genome of the prasinophyte Chloropicon primus (CCMP1205).</title>
        <authorList>
            <person name="Pombert J.-F."/>
            <person name="Otis C."/>
            <person name="Turmel M."/>
            <person name="Lemieux C."/>
        </authorList>
    </citation>
    <scope>NUCLEOTIDE SEQUENCE [LARGE SCALE GENOMIC DNA]</scope>
    <source>
        <strain evidence="13 14">CCMP1205</strain>
    </source>
</reference>
<keyword evidence="7" id="KW-0067">ATP-binding</keyword>
<keyword evidence="4" id="KW-0808">Transferase</keyword>
<evidence type="ECO:0000256" key="4">
    <source>
        <dbReference type="ARBA" id="ARBA00022679"/>
    </source>
</evidence>
<dbReference type="InterPro" id="IPR042521">
    <property type="entry name" value="DYRK"/>
</dbReference>
<dbReference type="PANTHER" id="PTHR24058">
    <property type="entry name" value="DUAL SPECIFICITY PROTEIN KINASE"/>
    <property type="match status" value="1"/>
</dbReference>
<dbReference type="PROSITE" id="PS00108">
    <property type="entry name" value="PROTEIN_KINASE_ST"/>
    <property type="match status" value="1"/>
</dbReference>
<protein>
    <recommendedName>
        <fullName evidence="2">dual-specificity kinase</fullName>
        <ecNumber evidence="2">2.7.12.1</ecNumber>
    </recommendedName>
</protein>
<keyword evidence="14" id="KW-1185">Reference proteome</keyword>
<comment type="catalytic activity">
    <reaction evidence="8">
        <text>L-seryl-[protein] + ATP = O-phospho-L-seryl-[protein] + ADP + H(+)</text>
        <dbReference type="Rhea" id="RHEA:17989"/>
        <dbReference type="Rhea" id="RHEA-COMP:9863"/>
        <dbReference type="Rhea" id="RHEA-COMP:11604"/>
        <dbReference type="ChEBI" id="CHEBI:15378"/>
        <dbReference type="ChEBI" id="CHEBI:29999"/>
        <dbReference type="ChEBI" id="CHEBI:30616"/>
        <dbReference type="ChEBI" id="CHEBI:83421"/>
        <dbReference type="ChEBI" id="CHEBI:456216"/>
        <dbReference type="EC" id="2.7.12.1"/>
    </reaction>
</comment>
<dbReference type="GO" id="GO:0005524">
    <property type="term" value="F:ATP binding"/>
    <property type="evidence" value="ECO:0007669"/>
    <property type="project" value="UniProtKB-KW"/>
</dbReference>
<evidence type="ECO:0000259" key="12">
    <source>
        <dbReference type="PROSITE" id="PS50011"/>
    </source>
</evidence>
<dbReference type="GO" id="GO:0005737">
    <property type="term" value="C:cytoplasm"/>
    <property type="evidence" value="ECO:0007669"/>
    <property type="project" value="TreeGrafter"/>
</dbReference>
<evidence type="ECO:0000256" key="2">
    <source>
        <dbReference type="ARBA" id="ARBA00013203"/>
    </source>
</evidence>
<evidence type="ECO:0000256" key="3">
    <source>
        <dbReference type="ARBA" id="ARBA00022527"/>
    </source>
</evidence>
<sequence length="670" mass="77099">MELGSLHGVSSHGGKLSKGLPFLANAKAKLVPEKSGEGWDSRDNSSSRLPPSQQEFTRKNNGLAPHYEKPEKRKGNHKKYQDKYDSPGTLTSEDSTDEIFPARSHRYGQKYSDARQTSTSRTTLRQSYEPGLKHRFNKEATKIQQAVQFPITPYGALKHHSDKLTDFEQSEVLEYPKIYYLGENVKKIKGSPITGKNNHGFDDENGDYQVIVRDHVGYRYEVQGLLGKGSFGQVMKCLDHKTNTVKAVKVIRNKKRFHHQALIEVKILEHLRHKDVNDEVNIVHTFEYFYFRNHLCISFELLSINLYEFIRSNNFQGLSLSLIRRFASQILVALKFLKKERVIHCDLKPENILLKQPSKSAIKVIDFGSSCFEDERVYTYIQSRFYRAPEVILGLPYDVSIDIWSFGCILAELYTGYPLFAGENESEQLACIMEILGLPPKRMLDLATRKKLFFDEDDHPKLVVNSRNKRRRPGNKTLSDALRCTDQLFISFLEGCLKWDIEKRFTPEEAMQHKWIQEGHMTMSSYRNYRNSEGAKRSPYGKHKHHSSKPYMSYLKSSHEHLTQTYGKSLSHIPPSQQHHHGHSNSYESNSSSQYSSRNRASLVYGVQQRALNKIHAKKSHAYHNMQQHEGSHHHGHGSSYASSNSHQGQSAVLPPIGSMNIHWNKHHHK</sequence>